<reference evidence="7 8" key="1">
    <citation type="submission" date="2020-08" db="EMBL/GenBank/DDBJ databases">
        <title>Acidobacteriota in marine sediments use diverse sulfur dissimilation pathways.</title>
        <authorList>
            <person name="Wasmund K."/>
        </authorList>
    </citation>
    <scope>NUCLEOTIDE SEQUENCE [LARGE SCALE GENOMIC DNA]</scope>
    <source>
        <strain evidence="7">MAG AM3-A</strain>
    </source>
</reference>
<name>A0A8J6YBQ5_9BACT</name>
<dbReference type="GO" id="GO:0004563">
    <property type="term" value="F:beta-N-acetylhexosaminidase activity"/>
    <property type="evidence" value="ECO:0007669"/>
    <property type="project" value="UniProtKB-EC"/>
</dbReference>
<dbReference type="Pfam" id="PF00933">
    <property type="entry name" value="Glyco_hydro_3"/>
    <property type="match status" value="1"/>
</dbReference>
<evidence type="ECO:0000313" key="7">
    <source>
        <dbReference type="EMBL" id="MBD3870601.1"/>
    </source>
</evidence>
<gene>
    <name evidence="7" type="ORF">IFJ97_04505</name>
</gene>
<dbReference type="SUPFAM" id="SSF51445">
    <property type="entry name" value="(Trans)glycosidases"/>
    <property type="match status" value="1"/>
</dbReference>
<comment type="catalytic activity">
    <reaction evidence="1">
        <text>Hydrolysis of terminal non-reducing N-acetyl-D-hexosamine residues in N-acetyl-beta-D-hexosaminides.</text>
        <dbReference type="EC" id="3.2.1.52"/>
    </reaction>
</comment>
<keyword evidence="4 7" id="KW-0378">Hydrolase</keyword>
<dbReference type="PANTHER" id="PTHR30480">
    <property type="entry name" value="BETA-HEXOSAMINIDASE-RELATED"/>
    <property type="match status" value="1"/>
</dbReference>
<feature type="domain" description="Glycoside hydrolase family 3 N-terminal" evidence="6">
    <location>
        <begin position="26"/>
        <end position="291"/>
    </location>
</feature>
<dbReference type="AlphaFoldDB" id="A0A8J6YBQ5"/>
<dbReference type="InterPro" id="IPR001764">
    <property type="entry name" value="Glyco_hydro_3_N"/>
</dbReference>
<evidence type="ECO:0000313" key="8">
    <source>
        <dbReference type="Proteomes" id="UP000598633"/>
    </source>
</evidence>
<organism evidence="7 8">
    <name type="scientific">Candidatus Sulfomarinibacter kjeldsenii</name>
    <dbReference type="NCBI Taxonomy" id="2885994"/>
    <lineage>
        <taxon>Bacteria</taxon>
        <taxon>Pseudomonadati</taxon>
        <taxon>Acidobacteriota</taxon>
        <taxon>Thermoanaerobaculia</taxon>
        <taxon>Thermoanaerobaculales</taxon>
        <taxon>Candidatus Sulfomarinibacteraceae</taxon>
        <taxon>Candidatus Sulfomarinibacter</taxon>
    </lineage>
</organism>
<sequence>MRKTKSSPLVVGIPSTTLAGDDIALLERVRPAGVILFSRNIDTPEQTRELVTGLKDLDPRPFVTADLEGGMVNRLSGLWGDLPKPAEAASAGRRAVRTLGQAAGAACRSLGIQLDLAPVVDLDCPGGCLSDQGRCLGSDPDRVVILARIFNEGLGKWGVSGCTKHFPGLGPVPADTHVELPILESDEEELGRQLNVFEELGTEFPAVMVAHVVTPVLGDAERPASLSRIVVERAANLPGSPVVLADDLEMGALSDWGDLPERVVTAIHARNHGILICNACDRIEEIVNHLEAVTEDDPAITSRLAEMNARMGTLARDLHQRAAAVPTPDDETVEQLWEQARKEAAT</sequence>
<evidence type="ECO:0000259" key="6">
    <source>
        <dbReference type="Pfam" id="PF00933"/>
    </source>
</evidence>
<protein>
    <recommendedName>
        <fullName evidence="3">beta-N-acetylhexosaminidase</fullName>
        <ecNumber evidence="3">3.2.1.52</ecNumber>
    </recommendedName>
</protein>
<evidence type="ECO:0000256" key="4">
    <source>
        <dbReference type="ARBA" id="ARBA00022801"/>
    </source>
</evidence>
<dbReference type="EMBL" id="JACXWA010000071">
    <property type="protein sequence ID" value="MBD3870601.1"/>
    <property type="molecule type" value="Genomic_DNA"/>
</dbReference>
<dbReference type="Gene3D" id="3.20.20.300">
    <property type="entry name" value="Glycoside hydrolase, family 3, N-terminal domain"/>
    <property type="match status" value="1"/>
</dbReference>
<dbReference type="InterPro" id="IPR050226">
    <property type="entry name" value="NagZ_Beta-hexosaminidase"/>
</dbReference>
<comment type="similarity">
    <text evidence="2">Belongs to the glycosyl hydrolase 3 family.</text>
</comment>
<dbReference type="InterPro" id="IPR036962">
    <property type="entry name" value="Glyco_hydro_3_N_sf"/>
</dbReference>
<dbReference type="EC" id="3.2.1.52" evidence="3"/>
<evidence type="ECO:0000256" key="1">
    <source>
        <dbReference type="ARBA" id="ARBA00001231"/>
    </source>
</evidence>
<dbReference type="InterPro" id="IPR017853">
    <property type="entry name" value="GH"/>
</dbReference>
<dbReference type="GO" id="GO:0005975">
    <property type="term" value="P:carbohydrate metabolic process"/>
    <property type="evidence" value="ECO:0007669"/>
    <property type="project" value="InterPro"/>
</dbReference>
<keyword evidence="5" id="KW-0326">Glycosidase</keyword>
<evidence type="ECO:0000256" key="5">
    <source>
        <dbReference type="ARBA" id="ARBA00023295"/>
    </source>
</evidence>
<dbReference type="Proteomes" id="UP000598633">
    <property type="component" value="Unassembled WGS sequence"/>
</dbReference>
<dbReference type="GO" id="GO:0009254">
    <property type="term" value="P:peptidoglycan turnover"/>
    <property type="evidence" value="ECO:0007669"/>
    <property type="project" value="TreeGrafter"/>
</dbReference>
<comment type="caution">
    <text evidence="7">The sequence shown here is derived from an EMBL/GenBank/DDBJ whole genome shotgun (WGS) entry which is preliminary data.</text>
</comment>
<dbReference type="PANTHER" id="PTHR30480:SF13">
    <property type="entry name" value="BETA-HEXOSAMINIDASE"/>
    <property type="match status" value="1"/>
</dbReference>
<proteinExistence type="inferred from homology"/>
<evidence type="ECO:0000256" key="3">
    <source>
        <dbReference type="ARBA" id="ARBA00012663"/>
    </source>
</evidence>
<accession>A0A8J6YBQ5</accession>
<evidence type="ECO:0000256" key="2">
    <source>
        <dbReference type="ARBA" id="ARBA00005336"/>
    </source>
</evidence>